<dbReference type="EMBL" id="BMQC01000005">
    <property type="protein sequence ID" value="GGK25867.1"/>
    <property type="molecule type" value="Genomic_DNA"/>
</dbReference>
<dbReference type="InterPro" id="IPR036852">
    <property type="entry name" value="Peptidase_S8/S53_dom_sf"/>
</dbReference>
<dbReference type="InterPro" id="IPR014755">
    <property type="entry name" value="Cu-Rt/internalin_Ig-like"/>
</dbReference>
<evidence type="ECO:0000256" key="9">
    <source>
        <dbReference type="SAM" id="SignalP"/>
    </source>
</evidence>
<dbReference type="PROSITE" id="PS00137">
    <property type="entry name" value="SUBTILASE_HIS"/>
    <property type="match status" value="1"/>
</dbReference>
<dbReference type="InterPro" id="IPR000209">
    <property type="entry name" value="Peptidase_S8/S53_dom"/>
</dbReference>
<keyword evidence="2 6" id="KW-0645">Protease</keyword>
<dbReference type="PROSITE" id="PS51318">
    <property type="entry name" value="TAT"/>
    <property type="match status" value="1"/>
</dbReference>
<dbReference type="InterPro" id="IPR032812">
    <property type="entry name" value="SbsA_Ig"/>
</dbReference>
<feature type="active site" description="Charge relay system" evidence="6">
    <location>
        <position position="258"/>
    </location>
</feature>
<dbReference type="Gene3D" id="2.60.120.380">
    <property type="match status" value="1"/>
</dbReference>
<dbReference type="InterPro" id="IPR023828">
    <property type="entry name" value="Peptidase_S8_Ser-AS"/>
</dbReference>
<feature type="active site" description="Charge relay system" evidence="6">
    <location>
        <position position="417"/>
    </location>
</feature>
<feature type="compositionally biased region" description="Low complexity" evidence="8">
    <location>
        <begin position="23"/>
        <end position="58"/>
    </location>
</feature>
<evidence type="ECO:0000259" key="10">
    <source>
        <dbReference type="Pfam" id="PF00082"/>
    </source>
</evidence>
<evidence type="ECO:0000313" key="13">
    <source>
        <dbReference type="Proteomes" id="UP000662200"/>
    </source>
</evidence>
<dbReference type="PRINTS" id="PR00723">
    <property type="entry name" value="SUBTILISIN"/>
</dbReference>
<feature type="chain" id="PRO_5035244940" description="Subtilisin" evidence="9">
    <location>
        <begin position="23"/>
        <end position="1023"/>
    </location>
</feature>
<dbReference type="PROSITE" id="PS00138">
    <property type="entry name" value="SUBTILASE_SER"/>
    <property type="match status" value="1"/>
</dbReference>
<proteinExistence type="inferred from homology"/>
<keyword evidence="5 6" id="KW-0720">Serine protease</keyword>
<comment type="similarity">
    <text evidence="1 6 7">Belongs to the peptidase S8 family.</text>
</comment>
<dbReference type="PROSITE" id="PS51892">
    <property type="entry name" value="SUBTILASE"/>
    <property type="match status" value="1"/>
</dbReference>
<keyword evidence="3 9" id="KW-0732">Signal</keyword>
<accession>A0A8J3BKF5</accession>
<evidence type="ECO:0000259" key="11">
    <source>
        <dbReference type="Pfam" id="PF13205"/>
    </source>
</evidence>
<reference evidence="12" key="1">
    <citation type="journal article" date="2014" name="Int. J. Syst. Evol. Microbiol.">
        <title>Complete genome sequence of Corynebacterium casei LMG S-19264T (=DSM 44701T), isolated from a smear-ripened cheese.</title>
        <authorList>
            <consortium name="US DOE Joint Genome Institute (JGI-PGF)"/>
            <person name="Walter F."/>
            <person name="Albersmeier A."/>
            <person name="Kalinowski J."/>
            <person name="Ruckert C."/>
        </authorList>
    </citation>
    <scope>NUCLEOTIDE SEQUENCE</scope>
    <source>
        <strain evidence="12">JCM 3091</strain>
    </source>
</reference>
<comment type="caution">
    <text evidence="12">The sequence shown here is derived from an EMBL/GenBank/DDBJ whole genome shotgun (WGS) entry which is preliminary data.</text>
</comment>
<dbReference type="Gene3D" id="2.60.40.1220">
    <property type="match status" value="1"/>
</dbReference>
<keyword evidence="13" id="KW-1185">Reference proteome</keyword>
<gene>
    <name evidence="12" type="ORF">GCM10010124_17980</name>
</gene>
<dbReference type="InterPro" id="IPR022398">
    <property type="entry name" value="Peptidase_S8_His-AS"/>
</dbReference>
<evidence type="ECO:0000256" key="8">
    <source>
        <dbReference type="SAM" id="MobiDB-lite"/>
    </source>
</evidence>
<evidence type="ECO:0000256" key="7">
    <source>
        <dbReference type="RuleBase" id="RU003355"/>
    </source>
</evidence>
<protein>
    <recommendedName>
        <fullName evidence="14">Subtilisin</fullName>
    </recommendedName>
</protein>
<evidence type="ECO:0008006" key="14">
    <source>
        <dbReference type="Google" id="ProtNLM"/>
    </source>
</evidence>
<dbReference type="RefSeq" id="WP_189113771.1">
    <property type="nucleotide sequence ID" value="NZ_BMQC01000005.1"/>
</dbReference>
<feature type="region of interest" description="Disordered" evidence="8">
    <location>
        <begin position="23"/>
        <end position="93"/>
    </location>
</feature>
<dbReference type="GO" id="GO:0006508">
    <property type="term" value="P:proteolysis"/>
    <property type="evidence" value="ECO:0007669"/>
    <property type="project" value="UniProtKB-KW"/>
</dbReference>
<feature type="domain" description="Peptidase S8/S53" evidence="10">
    <location>
        <begin position="208"/>
        <end position="464"/>
    </location>
</feature>
<dbReference type="SUPFAM" id="SSF52743">
    <property type="entry name" value="Subtilisin-like"/>
    <property type="match status" value="1"/>
</dbReference>
<dbReference type="InterPro" id="IPR006311">
    <property type="entry name" value="TAT_signal"/>
</dbReference>
<feature type="signal peptide" evidence="9">
    <location>
        <begin position="1"/>
        <end position="22"/>
    </location>
</feature>
<evidence type="ECO:0000256" key="1">
    <source>
        <dbReference type="ARBA" id="ARBA00011073"/>
    </source>
</evidence>
<dbReference type="PANTHER" id="PTHR43806:SF11">
    <property type="entry name" value="CEREVISIN-RELATED"/>
    <property type="match status" value="1"/>
</dbReference>
<dbReference type="Pfam" id="PF00082">
    <property type="entry name" value="Peptidase_S8"/>
    <property type="match status" value="1"/>
</dbReference>
<sequence>MSNICRRTVLLAALVAATGAVAPAGGSAPTPAADRASSSPAATGPGAAGGDAAATDFDTTTDFDATADLDATAGPGPAGGAAPSGAGAAGPRGARRGAARVAAADSVLVRFRSDLAPAARRAAVGRLGASGATGVGASGLTRVAVTGDATAAAARLRRDPAVAEVAVNHRRRLTFVPDDTRYAAEQAGNLGVLRLPAAWDVERDAADQIVAVVDTGVDGTHPDLAGRLVAGCNTVGTAGGCQGSTGDANTAKYEGAGHGTMVAGIIGAATNNATGVAGVTSAAKIMPIKVFGPDAAAPGELTATDDDVIEGVRWAADHGATVINLSLGGSEPGALGPAMTYARSKGAVVVAAAGNSGAESPEYPAAFSSVLAVAATDSAARLTEFSTRGDWVDIAAPGFDVASTFPGDKYEAWSGTSFSAPLVAGVAALARSADGLDDAATFSRIVGTARDAGPRGTDPFYGHGLVDAAAAVGAPALPPGPGVAEVPQPDMTDDANGFPARATAFTGSSTAGTIGIEGDVDWYRRPASPGRRVSVRVTPPSYVTTKAANMDPVLLVYDQDLRLLDVADDPFDATATETSTLTTPAGTTALYLAVHSYHGARDSRSYTLSAGTPAAAPRRARGTAAWIRDISPAPYAVAQSAAAAPRVVFHRAMKASSVTAATVRLRDGRTGAFVPATVTYRSATRTATLDPVTALTATGPYRVEVGSVRDAQGTVYTGRARSAFRVGVAPVTGLAVTATPDNGAQDIDLDWTNPAIGTLDKVVVRYVAGAAVPGRPSLGAAVYDSDDAAQPSDVHATVQDLAGPTHTFAVFTVDETGLYSAPVVGRVSAAAVALRASATPVTYGAAVTLTGTVRHAGTLALSGAAVKLEFVPAGVGVAAHVSNLTTDATGAVVYRLRPAASGTYRLRYLGAAGAALVAPATGYRPVAVRVAVTGALARAAAARGATVAFTGAVAPDHAGGPVRLQERSGGTWHDVATATLDADSRYHFAVRAAVRGVHTLRAYCPGDGDHAGGASPSRQLTVT</sequence>
<dbReference type="AlphaFoldDB" id="A0A8J3BKF5"/>
<dbReference type="PROSITE" id="PS00136">
    <property type="entry name" value="SUBTILASE_ASP"/>
    <property type="match status" value="1"/>
</dbReference>
<evidence type="ECO:0000256" key="4">
    <source>
        <dbReference type="ARBA" id="ARBA00022801"/>
    </source>
</evidence>
<dbReference type="InterPro" id="IPR015500">
    <property type="entry name" value="Peptidase_S8_subtilisin-rel"/>
</dbReference>
<feature type="active site" description="Charge relay system" evidence="6">
    <location>
        <position position="214"/>
    </location>
</feature>
<feature type="domain" description="SbsA Ig-like" evidence="11">
    <location>
        <begin position="627"/>
        <end position="718"/>
    </location>
</feature>
<evidence type="ECO:0000256" key="6">
    <source>
        <dbReference type="PROSITE-ProRule" id="PRU01240"/>
    </source>
</evidence>
<evidence type="ECO:0000256" key="5">
    <source>
        <dbReference type="ARBA" id="ARBA00022825"/>
    </source>
</evidence>
<organism evidence="12 13">
    <name type="scientific">Pilimelia terevasa</name>
    <dbReference type="NCBI Taxonomy" id="53372"/>
    <lineage>
        <taxon>Bacteria</taxon>
        <taxon>Bacillati</taxon>
        <taxon>Actinomycetota</taxon>
        <taxon>Actinomycetes</taxon>
        <taxon>Micromonosporales</taxon>
        <taxon>Micromonosporaceae</taxon>
        <taxon>Pilimelia</taxon>
    </lineage>
</organism>
<dbReference type="Gene3D" id="3.40.50.200">
    <property type="entry name" value="Peptidase S8/S53 domain"/>
    <property type="match status" value="1"/>
</dbReference>
<dbReference type="PANTHER" id="PTHR43806">
    <property type="entry name" value="PEPTIDASE S8"/>
    <property type="match status" value="1"/>
</dbReference>
<reference evidence="12" key="2">
    <citation type="submission" date="2020-09" db="EMBL/GenBank/DDBJ databases">
        <authorList>
            <person name="Sun Q."/>
            <person name="Ohkuma M."/>
        </authorList>
    </citation>
    <scope>NUCLEOTIDE SEQUENCE</scope>
    <source>
        <strain evidence="12">JCM 3091</strain>
    </source>
</reference>
<dbReference type="Proteomes" id="UP000662200">
    <property type="component" value="Unassembled WGS sequence"/>
</dbReference>
<dbReference type="InterPro" id="IPR023827">
    <property type="entry name" value="Peptidase_S8_Asp-AS"/>
</dbReference>
<dbReference type="Pfam" id="PF13205">
    <property type="entry name" value="Big_5"/>
    <property type="match status" value="1"/>
</dbReference>
<evidence type="ECO:0000313" key="12">
    <source>
        <dbReference type="EMBL" id="GGK25867.1"/>
    </source>
</evidence>
<keyword evidence="4 6" id="KW-0378">Hydrolase</keyword>
<evidence type="ECO:0000256" key="2">
    <source>
        <dbReference type="ARBA" id="ARBA00022670"/>
    </source>
</evidence>
<dbReference type="InterPro" id="IPR050131">
    <property type="entry name" value="Peptidase_S8_subtilisin-like"/>
</dbReference>
<dbReference type="GO" id="GO:0004252">
    <property type="term" value="F:serine-type endopeptidase activity"/>
    <property type="evidence" value="ECO:0007669"/>
    <property type="project" value="UniProtKB-UniRule"/>
</dbReference>
<evidence type="ECO:0000256" key="3">
    <source>
        <dbReference type="ARBA" id="ARBA00022729"/>
    </source>
</evidence>
<name>A0A8J3BKF5_9ACTN</name>
<feature type="compositionally biased region" description="Low complexity" evidence="8">
    <location>
        <begin position="68"/>
        <end position="92"/>
    </location>
</feature>